<dbReference type="GO" id="GO:0044773">
    <property type="term" value="P:mitotic DNA damage checkpoint signaling"/>
    <property type="evidence" value="ECO:0007669"/>
    <property type="project" value="TreeGrafter"/>
</dbReference>
<accession>A0A6C0J6P3</accession>
<dbReference type="InterPro" id="IPR011009">
    <property type="entry name" value="Kinase-like_dom_sf"/>
</dbReference>
<dbReference type="AlphaFoldDB" id="A0A6C0J6P3"/>
<dbReference type="EMBL" id="MN740339">
    <property type="protein sequence ID" value="QHU01385.1"/>
    <property type="molecule type" value="Genomic_DNA"/>
</dbReference>
<reference evidence="2" key="1">
    <citation type="journal article" date="2020" name="Nature">
        <title>Giant virus diversity and host interactions through global metagenomics.</title>
        <authorList>
            <person name="Schulz F."/>
            <person name="Roux S."/>
            <person name="Paez-Espino D."/>
            <person name="Jungbluth S."/>
            <person name="Walsh D.A."/>
            <person name="Denef V.J."/>
            <person name="McMahon K.D."/>
            <person name="Konstantinidis K.T."/>
            <person name="Eloe-Fadrosh E.A."/>
            <person name="Kyrpides N.C."/>
            <person name="Woyke T."/>
        </authorList>
    </citation>
    <scope>NUCLEOTIDE SEQUENCE</scope>
    <source>
        <strain evidence="2">GVMAG-M-3300025860-25</strain>
    </source>
</reference>
<dbReference type="SUPFAM" id="SSF56112">
    <property type="entry name" value="Protein kinase-like (PK-like)"/>
    <property type="match status" value="1"/>
</dbReference>
<name>A0A6C0J6P3_9ZZZZ</name>
<feature type="domain" description="Protein kinase" evidence="1">
    <location>
        <begin position="9"/>
        <end position="297"/>
    </location>
</feature>
<dbReference type="PROSITE" id="PS50011">
    <property type="entry name" value="PROTEIN_KINASE_DOM"/>
    <property type="match status" value="1"/>
</dbReference>
<dbReference type="Gene3D" id="1.10.510.10">
    <property type="entry name" value="Transferase(Phosphotransferase) domain 1"/>
    <property type="match status" value="1"/>
</dbReference>
<dbReference type="InterPro" id="IPR008271">
    <property type="entry name" value="Ser/Thr_kinase_AS"/>
</dbReference>
<dbReference type="SMART" id="SM00220">
    <property type="entry name" value="S_TKc"/>
    <property type="match status" value="1"/>
</dbReference>
<sequence length="297" mass="34898">MDSHIVKTGSRSIIIGSGHYGNYIPIKEKKVLKITRISEKHNEFINLKIVKTIPNYTDYYSIPDDLAHLIIPSDKMYEYIKNLVKNEDINIFGGPLTCYYVDYAGNKELLDTINDINVSDFSFWKSYKTILKFTKKILDGLSFLHNKQLCHLDIKPENIMIDTIKKTYKIIDFGFCSKEPFDHYVNNIRGTPGYFPYNYTDTIKPWLPKINTNDLHIIDGEYLIKKYRNLVYKIDSFCLGRVLYFLKYSYDKKIKYSCFNCFGEINNGLKLDEIIKDLIESDAFNRLTIDECINKYF</sequence>
<organism evidence="2">
    <name type="scientific">viral metagenome</name>
    <dbReference type="NCBI Taxonomy" id="1070528"/>
    <lineage>
        <taxon>unclassified sequences</taxon>
        <taxon>metagenomes</taxon>
        <taxon>organismal metagenomes</taxon>
    </lineage>
</organism>
<evidence type="ECO:0000259" key="1">
    <source>
        <dbReference type="PROSITE" id="PS50011"/>
    </source>
</evidence>
<dbReference type="PROSITE" id="PS00108">
    <property type="entry name" value="PROTEIN_KINASE_ST"/>
    <property type="match status" value="1"/>
</dbReference>
<proteinExistence type="predicted"/>
<dbReference type="PANTHER" id="PTHR44167">
    <property type="entry name" value="OVARIAN-SPECIFIC SERINE/THREONINE-PROTEIN KINASE LOK-RELATED"/>
    <property type="match status" value="1"/>
</dbReference>
<dbReference type="GO" id="GO:0005634">
    <property type="term" value="C:nucleus"/>
    <property type="evidence" value="ECO:0007669"/>
    <property type="project" value="TreeGrafter"/>
</dbReference>
<dbReference type="PANTHER" id="PTHR44167:SF24">
    <property type="entry name" value="SERINE_THREONINE-PROTEIN KINASE CHK2"/>
    <property type="match status" value="1"/>
</dbReference>
<dbReference type="GO" id="GO:0005524">
    <property type="term" value="F:ATP binding"/>
    <property type="evidence" value="ECO:0007669"/>
    <property type="project" value="InterPro"/>
</dbReference>
<dbReference type="InterPro" id="IPR000719">
    <property type="entry name" value="Prot_kinase_dom"/>
</dbReference>
<dbReference type="GO" id="GO:0004674">
    <property type="term" value="F:protein serine/threonine kinase activity"/>
    <property type="evidence" value="ECO:0007669"/>
    <property type="project" value="TreeGrafter"/>
</dbReference>
<evidence type="ECO:0000313" key="2">
    <source>
        <dbReference type="EMBL" id="QHU01385.1"/>
    </source>
</evidence>
<dbReference type="Pfam" id="PF00069">
    <property type="entry name" value="Pkinase"/>
    <property type="match status" value="1"/>
</dbReference>
<protein>
    <recommendedName>
        <fullName evidence="1">Protein kinase domain-containing protein</fullName>
    </recommendedName>
</protein>